<reference evidence="4 5" key="1">
    <citation type="submission" date="2018-12" db="EMBL/GenBank/DDBJ databases">
        <title>Complete Genome Sequence of Glutamicibacter creatinolyticus strain LGCM259,isolated from an abscess of a 12-year-old mare in Italy.</title>
        <authorList>
            <person name="Santos R.G."/>
            <person name="Silva A.L."/>
            <person name="Seyffert N."/>
            <person name="Castro T.L.P."/>
            <person name="Attili A.R."/>
            <person name="Rifici C."/>
            <person name="Mazzullo G."/>
            <person name="Brenig B."/>
            <person name="Venanzi F."/>
            <person name="Azevedo V."/>
        </authorList>
    </citation>
    <scope>NUCLEOTIDE SEQUENCE [LARGE SCALE GENOMIC DNA]</scope>
    <source>
        <strain evidence="4 5">LGCM 259</strain>
    </source>
</reference>
<dbReference type="Gene3D" id="3.40.50.150">
    <property type="entry name" value="Vaccinia Virus protein VP39"/>
    <property type="match status" value="1"/>
</dbReference>
<dbReference type="GO" id="GO:0032259">
    <property type="term" value="P:methylation"/>
    <property type="evidence" value="ECO:0007669"/>
    <property type="project" value="UniProtKB-KW"/>
</dbReference>
<proteinExistence type="predicted"/>
<evidence type="ECO:0000256" key="2">
    <source>
        <dbReference type="ARBA" id="ARBA00022679"/>
    </source>
</evidence>
<dbReference type="PANTHER" id="PTHR43861">
    <property type="entry name" value="TRANS-ACONITATE 2-METHYLTRANSFERASE-RELATED"/>
    <property type="match status" value="1"/>
</dbReference>
<dbReference type="InterPro" id="IPR041698">
    <property type="entry name" value="Methyltransf_25"/>
</dbReference>
<protein>
    <submittedName>
        <fullName evidence="4">SAM-dependent methyltransferase</fullName>
    </submittedName>
</protein>
<evidence type="ECO:0000256" key="1">
    <source>
        <dbReference type="ARBA" id="ARBA00022603"/>
    </source>
</evidence>
<gene>
    <name evidence="4" type="ORF">GcLGCM259_1024</name>
</gene>
<feature type="domain" description="Methyltransferase" evidence="3">
    <location>
        <begin position="62"/>
        <end position="152"/>
    </location>
</feature>
<dbReference type="GO" id="GO:0008168">
    <property type="term" value="F:methyltransferase activity"/>
    <property type="evidence" value="ECO:0007669"/>
    <property type="project" value="UniProtKB-KW"/>
</dbReference>
<dbReference type="InterPro" id="IPR029063">
    <property type="entry name" value="SAM-dependent_MTases_sf"/>
</dbReference>
<sequence>MQNDALTVHGDDILKAMQINDVRRAYAARAAEYSEVLGSMSQMAPQDQEDIAGWARSIVGPIADVGCGPGHWTQFLSDRGADVIGVDFVDEFLDIARSRFPQQRFMNADLASLGFMDGSMAGLLSWYSTIHCAPDTVPAILREFARVLRPQGTLMLGFFDGDRIEAFPHQVIRAYRWPADCMIDVLADAGFSVIDLSTRTDPGVRPHAAITAKLVRR</sequence>
<dbReference type="RefSeq" id="WP_246049786.1">
    <property type="nucleotide sequence ID" value="NZ_CP034412.1"/>
</dbReference>
<dbReference type="Pfam" id="PF13649">
    <property type="entry name" value="Methyltransf_25"/>
    <property type="match status" value="1"/>
</dbReference>
<dbReference type="CDD" id="cd02440">
    <property type="entry name" value="AdoMet_MTases"/>
    <property type="match status" value="1"/>
</dbReference>
<dbReference type="Proteomes" id="UP000307000">
    <property type="component" value="Chromosome"/>
</dbReference>
<keyword evidence="1 4" id="KW-0489">Methyltransferase</keyword>
<accession>A0A5B7WRQ6</accession>
<name>A0A5B7WRQ6_9MICC</name>
<evidence type="ECO:0000259" key="3">
    <source>
        <dbReference type="Pfam" id="PF13649"/>
    </source>
</evidence>
<dbReference type="PANTHER" id="PTHR43861:SF1">
    <property type="entry name" value="TRANS-ACONITATE 2-METHYLTRANSFERASE"/>
    <property type="match status" value="1"/>
</dbReference>
<dbReference type="AlphaFoldDB" id="A0A5B7WRQ6"/>
<keyword evidence="2 4" id="KW-0808">Transferase</keyword>
<dbReference type="EMBL" id="CP034412">
    <property type="protein sequence ID" value="QCY46771.1"/>
    <property type="molecule type" value="Genomic_DNA"/>
</dbReference>
<dbReference type="SUPFAM" id="SSF53335">
    <property type="entry name" value="S-adenosyl-L-methionine-dependent methyltransferases"/>
    <property type="match status" value="1"/>
</dbReference>
<keyword evidence="5" id="KW-1185">Reference proteome</keyword>
<evidence type="ECO:0000313" key="4">
    <source>
        <dbReference type="EMBL" id="QCY46771.1"/>
    </source>
</evidence>
<dbReference type="KEGG" id="gcr:GcLGCM259_1024"/>
<organism evidence="4 5">
    <name type="scientific">Glutamicibacter creatinolyticus</name>
    <dbReference type="NCBI Taxonomy" id="162496"/>
    <lineage>
        <taxon>Bacteria</taxon>
        <taxon>Bacillati</taxon>
        <taxon>Actinomycetota</taxon>
        <taxon>Actinomycetes</taxon>
        <taxon>Micrococcales</taxon>
        <taxon>Micrococcaceae</taxon>
        <taxon>Glutamicibacter</taxon>
    </lineage>
</organism>
<evidence type="ECO:0000313" key="5">
    <source>
        <dbReference type="Proteomes" id="UP000307000"/>
    </source>
</evidence>